<dbReference type="PANTHER" id="PTHR24379">
    <property type="entry name" value="KRAB AND ZINC FINGER DOMAIN-CONTAINING"/>
    <property type="match status" value="1"/>
</dbReference>
<dbReference type="FunFam" id="3.30.160.60:FF:000264">
    <property type="entry name" value="Zinc finger protein 236"/>
    <property type="match status" value="1"/>
</dbReference>
<protein>
    <recommendedName>
        <fullName evidence="7">C2H2-type domain-containing protein</fullName>
    </recommendedName>
</protein>
<name>A0AAW2HKN9_9NEOP</name>
<dbReference type="GO" id="GO:0008270">
    <property type="term" value="F:zinc ion binding"/>
    <property type="evidence" value="ECO:0007669"/>
    <property type="project" value="UniProtKB-KW"/>
</dbReference>
<feature type="region of interest" description="Disordered" evidence="6">
    <location>
        <begin position="41"/>
        <end position="65"/>
    </location>
</feature>
<evidence type="ECO:0000256" key="5">
    <source>
        <dbReference type="PROSITE-ProRule" id="PRU00042"/>
    </source>
</evidence>
<keyword evidence="4" id="KW-0862">Zinc</keyword>
<feature type="domain" description="C2H2-type" evidence="7">
    <location>
        <begin position="349"/>
        <end position="376"/>
    </location>
</feature>
<dbReference type="FunFam" id="3.30.160.60:FF:000624">
    <property type="entry name" value="zinc finger protein 697"/>
    <property type="match status" value="1"/>
</dbReference>
<dbReference type="EMBL" id="JARGDH010000004">
    <property type="protein sequence ID" value="KAL0270345.1"/>
    <property type="molecule type" value="Genomic_DNA"/>
</dbReference>
<dbReference type="EMBL" id="JARGDH010000004">
    <property type="protein sequence ID" value="KAL0270347.1"/>
    <property type="molecule type" value="Genomic_DNA"/>
</dbReference>
<evidence type="ECO:0000256" key="1">
    <source>
        <dbReference type="ARBA" id="ARBA00022723"/>
    </source>
</evidence>
<dbReference type="PANTHER" id="PTHR24379:SF121">
    <property type="entry name" value="C2H2-TYPE DOMAIN-CONTAINING PROTEIN"/>
    <property type="match status" value="1"/>
</dbReference>
<dbReference type="FunFam" id="3.30.160.60:FF:001732">
    <property type="entry name" value="Zgc:162936"/>
    <property type="match status" value="1"/>
</dbReference>
<evidence type="ECO:0000256" key="3">
    <source>
        <dbReference type="ARBA" id="ARBA00022771"/>
    </source>
</evidence>
<organism evidence="8">
    <name type="scientific">Menopon gallinae</name>
    <name type="common">poultry shaft louse</name>
    <dbReference type="NCBI Taxonomy" id="328185"/>
    <lineage>
        <taxon>Eukaryota</taxon>
        <taxon>Metazoa</taxon>
        <taxon>Ecdysozoa</taxon>
        <taxon>Arthropoda</taxon>
        <taxon>Hexapoda</taxon>
        <taxon>Insecta</taxon>
        <taxon>Pterygota</taxon>
        <taxon>Neoptera</taxon>
        <taxon>Paraneoptera</taxon>
        <taxon>Psocodea</taxon>
        <taxon>Troctomorpha</taxon>
        <taxon>Phthiraptera</taxon>
        <taxon>Amblycera</taxon>
        <taxon>Menoponidae</taxon>
        <taxon>Menopon</taxon>
    </lineage>
</organism>
<dbReference type="SUPFAM" id="SSF57667">
    <property type="entry name" value="beta-beta-alpha zinc fingers"/>
    <property type="match status" value="6"/>
</dbReference>
<feature type="domain" description="C2H2-type" evidence="7">
    <location>
        <begin position="377"/>
        <end position="405"/>
    </location>
</feature>
<evidence type="ECO:0000256" key="2">
    <source>
        <dbReference type="ARBA" id="ARBA00022737"/>
    </source>
</evidence>
<gene>
    <name evidence="8" type="ORF">PYX00_007790</name>
</gene>
<keyword evidence="1" id="KW-0479">Metal-binding</keyword>
<reference evidence="8" key="1">
    <citation type="journal article" date="2024" name="Gigascience">
        <title>Chromosome-level genome of the poultry shaft louse Menopon gallinae provides insight into the host-switching and adaptive evolution of parasitic lice.</title>
        <authorList>
            <person name="Xu Y."/>
            <person name="Ma L."/>
            <person name="Liu S."/>
            <person name="Liang Y."/>
            <person name="Liu Q."/>
            <person name="He Z."/>
            <person name="Tian L."/>
            <person name="Duan Y."/>
            <person name="Cai W."/>
            <person name="Li H."/>
            <person name="Song F."/>
        </authorList>
    </citation>
    <scope>NUCLEOTIDE SEQUENCE</scope>
    <source>
        <strain evidence="8">Cailab_2023a</strain>
    </source>
</reference>
<feature type="domain" description="C2H2-type" evidence="7">
    <location>
        <begin position="233"/>
        <end position="260"/>
    </location>
</feature>
<dbReference type="GO" id="GO:0043565">
    <property type="term" value="F:sequence-specific DNA binding"/>
    <property type="evidence" value="ECO:0007669"/>
    <property type="project" value="UniProtKB-ARBA"/>
</dbReference>
<keyword evidence="2" id="KW-0677">Repeat</keyword>
<dbReference type="GO" id="GO:0045893">
    <property type="term" value="P:positive regulation of DNA-templated transcription"/>
    <property type="evidence" value="ECO:0007669"/>
    <property type="project" value="UniProtKB-ARBA"/>
</dbReference>
<evidence type="ECO:0000313" key="8">
    <source>
        <dbReference type="EMBL" id="KAL0270346.1"/>
    </source>
</evidence>
<proteinExistence type="predicted"/>
<dbReference type="FunFam" id="3.30.160.60:FF:000100">
    <property type="entry name" value="Zinc finger 45-like"/>
    <property type="match status" value="2"/>
</dbReference>
<evidence type="ECO:0000259" key="7">
    <source>
        <dbReference type="PROSITE" id="PS50157"/>
    </source>
</evidence>
<accession>A0AAW2HKN9</accession>
<feature type="domain" description="C2H2-type" evidence="7">
    <location>
        <begin position="321"/>
        <end position="348"/>
    </location>
</feature>
<feature type="domain" description="C2H2-type" evidence="7">
    <location>
        <begin position="406"/>
        <end position="433"/>
    </location>
</feature>
<dbReference type="FunFam" id="3.30.160.60:FF:000072">
    <property type="entry name" value="zinc finger protein 143 isoform X1"/>
    <property type="match status" value="1"/>
</dbReference>
<feature type="domain" description="C2H2-type" evidence="7">
    <location>
        <begin position="173"/>
        <end position="200"/>
    </location>
</feature>
<comment type="caution">
    <text evidence="8">The sequence shown here is derived from an EMBL/GenBank/DDBJ whole genome shotgun (WGS) entry which is preliminary data.</text>
</comment>
<dbReference type="Pfam" id="PF00096">
    <property type="entry name" value="zf-C2H2"/>
    <property type="match status" value="9"/>
</dbReference>
<sequence>METCVAIKSDPYDISQDDEFIKEETIRKEFVQRNTNVSQTNLSCQSGDEGKTIGRRVSKRNEKKNEKESASVCSMQIVVSASGEYVCATCPRTFKSIIGRQRHMDKWCSKQDHDNKASDSEAVGEGKCHCCGEDVRNNHEKGDFECKECNLKFELETSLQRHSKMKHETGETFTCSECSEQFSDKVNLWKHMSVHSGRKPWSCERCKITFTRKYHLVRHVVQTGCDGAPRPTHSCQVCGREFNRKDNLREHLRAHAGVNKRRTAYHCDVCNKDILGAHLFSRHKKEHLGSKPYPCSYCGKSFRTSGAQKKHIRKHTGEKPYECNECFTKFAAKETLNRHRRLHTGIRPFICKHCGKGFIQTSQLRAHIFYHTGEYGFQCDQCDKSFNRKSRLDIHKKYFHEGAEPMKCGHCNRQFFRKEDLARHILTHTGVKAFQCDVCNKAFAVKSSLKIHLLTHTKEPPRACNYCNRAFIRQDCLLRHMRAKHRDKLEEFILEAERKKLQLQLLAITDEVRKSDNVLSAVPENANPEALLSESVSELLKLLVDEETLKGLGAPDTPVDKVLDMIIRRCGHQPAENPELSDIDRLRENAKLLFTVVIDDAAVKTLLNNQSVDEVILHVLNLAKS</sequence>
<feature type="domain" description="C2H2-type" evidence="7">
    <location>
        <begin position="144"/>
        <end position="172"/>
    </location>
</feature>
<dbReference type="PROSITE" id="PS50157">
    <property type="entry name" value="ZINC_FINGER_C2H2_2"/>
    <property type="match status" value="11"/>
</dbReference>
<dbReference type="GO" id="GO:0005694">
    <property type="term" value="C:chromosome"/>
    <property type="evidence" value="ECO:0007669"/>
    <property type="project" value="UniProtKB-ARBA"/>
</dbReference>
<dbReference type="GO" id="GO:0048598">
    <property type="term" value="P:embryonic morphogenesis"/>
    <property type="evidence" value="ECO:0007669"/>
    <property type="project" value="UniProtKB-ARBA"/>
</dbReference>
<feature type="domain" description="C2H2-type" evidence="7">
    <location>
        <begin position="293"/>
        <end position="320"/>
    </location>
</feature>
<dbReference type="SMART" id="SM00355">
    <property type="entry name" value="ZnF_C2H2"/>
    <property type="match status" value="13"/>
</dbReference>
<keyword evidence="3 5" id="KW-0863">Zinc-finger</keyword>
<feature type="domain" description="C2H2-type" evidence="7">
    <location>
        <begin position="265"/>
        <end position="292"/>
    </location>
</feature>
<dbReference type="Pfam" id="PF13912">
    <property type="entry name" value="zf-C2H2_6"/>
    <property type="match status" value="1"/>
</dbReference>
<dbReference type="InterPro" id="IPR013087">
    <property type="entry name" value="Znf_C2H2_type"/>
</dbReference>
<dbReference type="EMBL" id="JARGDH010000004">
    <property type="protein sequence ID" value="KAL0270344.1"/>
    <property type="molecule type" value="Genomic_DNA"/>
</dbReference>
<dbReference type="InterPro" id="IPR036236">
    <property type="entry name" value="Znf_C2H2_sf"/>
</dbReference>
<dbReference type="EMBL" id="JARGDH010000004">
    <property type="protein sequence ID" value="KAL0270346.1"/>
    <property type="molecule type" value="Genomic_DNA"/>
</dbReference>
<evidence type="ECO:0000256" key="6">
    <source>
        <dbReference type="SAM" id="MobiDB-lite"/>
    </source>
</evidence>
<evidence type="ECO:0000256" key="4">
    <source>
        <dbReference type="ARBA" id="ARBA00022833"/>
    </source>
</evidence>
<feature type="domain" description="C2H2-type" evidence="7">
    <location>
        <begin position="462"/>
        <end position="490"/>
    </location>
</feature>
<feature type="domain" description="C2H2-type" evidence="7">
    <location>
        <begin position="434"/>
        <end position="461"/>
    </location>
</feature>
<dbReference type="Gene3D" id="3.30.160.60">
    <property type="entry name" value="Classic Zinc Finger"/>
    <property type="match status" value="10"/>
</dbReference>
<dbReference type="AlphaFoldDB" id="A0AAW2HKN9"/>
<dbReference type="PROSITE" id="PS00028">
    <property type="entry name" value="ZINC_FINGER_C2H2_1"/>
    <property type="match status" value="11"/>
</dbReference>
<dbReference type="FunFam" id="3.30.160.60:FF:002343">
    <property type="entry name" value="Zinc finger protein 33A"/>
    <property type="match status" value="1"/>
</dbReference>